<reference evidence="2 3" key="1">
    <citation type="submission" date="2019-03" db="EMBL/GenBank/DDBJ databases">
        <title>Sequencing the genomes of 1000 actinobacteria strains.</title>
        <authorList>
            <person name="Klenk H.-P."/>
        </authorList>
    </citation>
    <scope>NUCLEOTIDE SEQUENCE [LARGE SCALE GENOMIC DNA]</scope>
    <source>
        <strain evidence="2 3">DSM 43805</strain>
    </source>
</reference>
<dbReference type="GO" id="GO:0016020">
    <property type="term" value="C:membrane"/>
    <property type="evidence" value="ECO:0007669"/>
    <property type="project" value="TreeGrafter"/>
</dbReference>
<evidence type="ECO:0000313" key="3">
    <source>
        <dbReference type="Proteomes" id="UP000294901"/>
    </source>
</evidence>
<dbReference type="InterPro" id="IPR050266">
    <property type="entry name" value="AB_hydrolase_sf"/>
</dbReference>
<gene>
    <name evidence="2" type="ORF">C8E87_5591</name>
</gene>
<dbReference type="Gene3D" id="3.40.50.1820">
    <property type="entry name" value="alpha/beta hydrolase"/>
    <property type="match status" value="1"/>
</dbReference>
<dbReference type="PANTHER" id="PTHR43798:SF33">
    <property type="entry name" value="HYDROLASE, PUTATIVE (AFU_ORTHOLOGUE AFUA_2G14860)-RELATED"/>
    <property type="match status" value="1"/>
</dbReference>
<dbReference type="RefSeq" id="WP_133875816.1">
    <property type="nucleotide sequence ID" value="NZ_BOMD01000064.1"/>
</dbReference>
<comment type="caution">
    <text evidence="2">The sequence shown here is derived from an EMBL/GenBank/DDBJ whole genome shotgun (WGS) entry which is preliminary data.</text>
</comment>
<organism evidence="2 3">
    <name type="scientific">Paractinoplanes brasiliensis</name>
    <dbReference type="NCBI Taxonomy" id="52695"/>
    <lineage>
        <taxon>Bacteria</taxon>
        <taxon>Bacillati</taxon>
        <taxon>Actinomycetota</taxon>
        <taxon>Actinomycetes</taxon>
        <taxon>Micromonosporales</taxon>
        <taxon>Micromonosporaceae</taxon>
        <taxon>Paractinoplanes</taxon>
    </lineage>
</organism>
<sequence length="304" mass="33022">MLDPLAPARTDGRVRIGRREVAYTMAGRGEPLLLVHGLGSTRQTWNGILDGLAVTHTVIAPDLPGHGESDPPAGDYSLGAFAVVLRNLLIALGQRSATLVGHSLGGGIALQFAYQFPERTERLALIGSGGLGQQLTPMLRAATLPGAKVVVAVLARFPESFTRGFLRGVTRAVPRFLARPDSGPVAEDLHRLIDPRQRRTFVRTARNVIDWRGQTVSATESLALLTDLPVLLAWGTDDRVIPRYHHRAVAEQLTVPQLLEIAGAGHYPHITAPGEVLAALAEFLVSTKAFHYTEERWRELLTSR</sequence>
<evidence type="ECO:0000259" key="1">
    <source>
        <dbReference type="Pfam" id="PF00561"/>
    </source>
</evidence>
<accession>A0A4R6JYL6</accession>
<dbReference type="PANTHER" id="PTHR43798">
    <property type="entry name" value="MONOACYLGLYCEROL LIPASE"/>
    <property type="match status" value="1"/>
</dbReference>
<dbReference type="AlphaFoldDB" id="A0A4R6JYL6"/>
<keyword evidence="3" id="KW-1185">Reference proteome</keyword>
<dbReference type="PRINTS" id="PR00111">
    <property type="entry name" value="ABHYDROLASE"/>
</dbReference>
<dbReference type="InterPro" id="IPR029058">
    <property type="entry name" value="AB_hydrolase_fold"/>
</dbReference>
<evidence type="ECO:0000313" key="2">
    <source>
        <dbReference type="EMBL" id="TDO41839.1"/>
    </source>
</evidence>
<dbReference type="EMBL" id="SNWR01000001">
    <property type="protein sequence ID" value="TDO41839.1"/>
    <property type="molecule type" value="Genomic_DNA"/>
</dbReference>
<dbReference type="InterPro" id="IPR000073">
    <property type="entry name" value="AB_hydrolase_1"/>
</dbReference>
<dbReference type="OrthoDB" id="27092at2"/>
<proteinExistence type="predicted"/>
<dbReference type="SUPFAM" id="SSF53474">
    <property type="entry name" value="alpha/beta-Hydrolases"/>
    <property type="match status" value="1"/>
</dbReference>
<name>A0A4R6JYL6_9ACTN</name>
<feature type="domain" description="AB hydrolase-1" evidence="1">
    <location>
        <begin position="31"/>
        <end position="273"/>
    </location>
</feature>
<protein>
    <submittedName>
        <fullName evidence="2">Pimeloyl-ACP methyl ester carboxylesterase</fullName>
    </submittedName>
</protein>
<dbReference type="Proteomes" id="UP000294901">
    <property type="component" value="Unassembled WGS sequence"/>
</dbReference>
<dbReference type="Pfam" id="PF00561">
    <property type="entry name" value="Abhydrolase_1"/>
    <property type="match status" value="1"/>
</dbReference>
<dbReference type="GO" id="GO:0003824">
    <property type="term" value="F:catalytic activity"/>
    <property type="evidence" value="ECO:0007669"/>
    <property type="project" value="UniProtKB-ARBA"/>
</dbReference>